<dbReference type="InterPro" id="IPR036621">
    <property type="entry name" value="Anticodon-bd_dom_sf"/>
</dbReference>
<dbReference type="InterPro" id="IPR002314">
    <property type="entry name" value="aa-tRNA-synt_IIb"/>
</dbReference>
<dbReference type="CDD" id="cd00860">
    <property type="entry name" value="ThrRS_anticodon"/>
    <property type="match status" value="1"/>
</dbReference>
<dbReference type="FunFam" id="3.30.980.10:FF:000005">
    <property type="entry name" value="Threonyl-tRNA synthetase, mitochondrial"/>
    <property type="match status" value="1"/>
</dbReference>
<dbReference type="EMBL" id="MHQR01000026">
    <property type="protein sequence ID" value="OHA07104.1"/>
    <property type="molecule type" value="Genomic_DNA"/>
</dbReference>
<feature type="domain" description="Aminoacyl-transfer RNA synthetases class-II family profile" evidence="14">
    <location>
        <begin position="233"/>
        <end position="503"/>
    </location>
</feature>
<evidence type="ECO:0000259" key="14">
    <source>
        <dbReference type="PROSITE" id="PS50862"/>
    </source>
</evidence>
<keyword evidence="4 13" id="KW-0436">Ligase</keyword>
<dbReference type="InterPro" id="IPR045864">
    <property type="entry name" value="aa-tRNA-synth_II/BPL/LPL"/>
</dbReference>
<dbReference type="Pfam" id="PF03129">
    <property type="entry name" value="HGTP_anticodon"/>
    <property type="match status" value="1"/>
</dbReference>
<dbReference type="InterPro" id="IPR006195">
    <property type="entry name" value="aa-tRNA-synth_II"/>
</dbReference>
<dbReference type="Gene3D" id="3.40.50.800">
    <property type="entry name" value="Anticodon-binding domain"/>
    <property type="match status" value="1"/>
</dbReference>
<keyword evidence="5 13" id="KW-0479">Metal-binding</keyword>
<dbReference type="EC" id="6.1.1.3" evidence="13"/>
<evidence type="ECO:0000256" key="10">
    <source>
        <dbReference type="ARBA" id="ARBA00022917"/>
    </source>
</evidence>
<dbReference type="PROSITE" id="PS50862">
    <property type="entry name" value="AA_TRNA_LIGASE_II"/>
    <property type="match status" value="1"/>
</dbReference>
<dbReference type="InterPro" id="IPR018163">
    <property type="entry name" value="Thr/Ala-tRNA-synth_IIc_edit"/>
</dbReference>
<evidence type="ECO:0000256" key="9">
    <source>
        <dbReference type="ARBA" id="ARBA00022884"/>
    </source>
</evidence>
<comment type="subcellular location">
    <subcellularLocation>
        <location evidence="13">Cytoplasm</location>
    </subcellularLocation>
</comment>
<comment type="similarity">
    <text evidence="1 13">Belongs to the class-II aminoacyl-tRNA synthetase family.</text>
</comment>
<feature type="binding site" evidence="13">
    <location>
        <position position="295"/>
    </location>
    <ligand>
        <name>Zn(2+)</name>
        <dbReference type="ChEBI" id="CHEBI:29105"/>
        <note>catalytic</note>
    </ligand>
</feature>
<evidence type="ECO:0000256" key="6">
    <source>
        <dbReference type="ARBA" id="ARBA00022741"/>
    </source>
</evidence>
<dbReference type="AlphaFoldDB" id="A0A1G2L6F0"/>
<keyword evidence="3 13" id="KW-0820">tRNA-binding</keyword>
<evidence type="ECO:0000256" key="3">
    <source>
        <dbReference type="ARBA" id="ARBA00022555"/>
    </source>
</evidence>
<keyword evidence="10 13" id="KW-0648">Protein biosynthesis</keyword>
<dbReference type="Pfam" id="PF07973">
    <property type="entry name" value="tRNA_SAD"/>
    <property type="match status" value="1"/>
</dbReference>
<dbReference type="SUPFAM" id="SSF55681">
    <property type="entry name" value="Class II aaRS and biotin synthetases"/>
    <property type="match status" value="1"/>
</dbReference>
<dbReference type="GO" id="GO:0005737">
    <property type="term" value="C:cytoplasm"/>
    <property type="evidence" value="ECO:0007669"/>
    <property type="project" value="UniProtKB-SubCell"/>
</dbReference>
<comment type="caution">
    <text evidence="15">The sequence shown here is derived from an EMBL/GenBank/DDBJ whole genome shotgun (WGS) entry which is preliminary data.</text>
</comment>
<feature type="binding site" evidence="13">
    <location>
        <position position="480"/>
    </location>
    <ligand>
        <name>Zn(2+)</name>
        <dbReference type="ChEBI" id="CHEBI:29105"/>
        <note>catalytic</note>
    </ligand>
</feature>
<protein>
    <recommendedName>
        <fullName evidence="13">Threonine--tRNA ligase</fullName>
        <ecNumber evidence="13">6.1.1.3</ecNumber>
    </recommendedName>
    <alternativeName>
        <fullName evidence="13">Threonyl-tRNA synthetase</fullName>
        <shortName evidence="13">ThrRS</shortName>
    </alternativeName>
</protein>
<keyword evidence="11 13" id="KW-0030">Aminoacyl-tRNA synthetase</keyword>
<evidence type="ECO:0000256" key="11">
    <source>
        <dbReference type="ARBA" id="ARBA00023146"/>
    </source>
</evidence>
<evidence type="ECO:0000313" key="15">
    <source>
        <dbReference type="EMBL" id="OHA07104.1"/>
    </source>
</evidence>
<dbReference type="GO" id="GO:0004829">
    <property type="term" value="F:threonine-tRNA ligase activity"/>
    <property type="evidence" value="ECO:0007669"/>
    <property type="project" value="UniProtKB-UniRule"/>
</dbReference>
<dbReference type="Gene3D" id="3.30.54.20">
    <property type="match status" value="1"/>
</dbReference>
<dbReference type="PANTHER" id="PTHR11451:SF44">
    <property type="entry name" value="THREONINE--TRNA LIGASE, CHLOROPLASTIC_MITOCHONDRIAL 2"/>
    <property type="match status" value="1"/>
</dbReference>
<dbReference type="GO" id="GO:0046872">
    <property type="term" value="F:metal ion binding"/>
    <property type="evidence" value="ECO:0007669"/>
    <property type="project" value="UniProtKB-KW"/>
</dbReference>
<dbReference type="PANTHER" id="PTHR11451">
    <property type="entry name" value="THREONINE-TRNA LIGASE"/>
    <property type="match status" value="1"/>
</dbReference>
<keyword evidence="8 13" id="KW-0067">ATP-binding</keyword>
<dbReference type="GO" id="GO:0005524">
    <property type="term" value="F:ATP binding"/>
    <property type="evidence" value="ECO:0007669"/>
    <property type="project" value="UniProtKB-UniRule"/>
</dbReference>
<dbReference type="CDD" id="cd00771">
    <property type="entry name" value="ThrRS_core"/>
    <property type="match status" value="1"/>
</dbReference>
<dbReference type="SUPFAM" id="SSF52954">
    <property type="entry name" value="Class II aaRS ABD-related"/>
    <property type="match status" value="1"/>
</dbReference>
<dbReference type="InterPro" id="IPR033728">
    <property type="entry name" value="ThrRS_core"/>
</dbReference>
<evidence type="ECO:0000256" key="12">
    <source>
        <dbReference type="ARBA" id="ARBA00049515"/>
    </source>
</evidence>
<comment type="catalytic activity">
    <reaction evidence="12 13">
        <text>tRNA(Thr) + L-threonine + ATP = L-threonyl-tRNA(Thr) + AMP + diphosphate + H(+)</text>
        <dbReference type="Rhea" id="RHEA:24624"/>
        <dbReference type="Rhea" id="RHEA-COMP:9670"/>
        <dbReference type="Rhea" id="RHEA-COMP:9704"/>
        <dbReference type="ChEBI" id="CHEBI:15378"/>
        <dbReference type="ChEBI" id="CHEBI:30616"/>
        <dbReference type="ChEBI" id="CHEBI:33019"/>
        <dbReference type="ChEBI" id="CHEBI:57926"/>
        <dbReference type="ChEBI" id="CHEBI:78442"/>
        <dbReference type="ChEBI" id="CHEBI:78534"/>
        <dbReference type="ChEBI" id="CHEBI:456215"/>
        <dbReference type="EC" id="6.1.1.3"/>
    </reaction>
</comment>
<dbReference type="Gene3D" id="3.30.980.10">
    <property type="entry name" value="Threonyl-trna Synthetase, Chain A, domain 2"/>
    <property type="match status" value="1"/>
</dbReference>
<sequence length="603" mass="68453">MFSALRESSHPVTKYANMQKGQTLPIDAIRHSLAHLLAMAVLKKFPKAQLGIGPVIEHGFYYDFKLPAPLSPDDLPELEKIMRDLIAQKLSFAGEMTSDDEARALFKDQPFKLDLTKEFTEEGKDLTVYRTGDAFVDLCKGGHVDNTEEIPPDAFALTHVAGAYWRGDEKNEQLTRVYGLAFGTKEELEEHLARQEEAKKRDHRMLGKELGLFVFSEAVGKGLPLWTEKGAAIRRVLERFIVDEEIRRGYTHVITPDIANLGLYKKSGHYPYFKDSMYGAITIDDEQYMLRPMTCPHHFELYLSKPRSYRDLPMRIAEVAKSYRYEQSGELTGLIRLRAFSLADAHIVCTDKNQAAQEVTGALDLIEYMAGRFGLHMGEHYWYRLSLGNRQNSEKYFKNDAAWDEGEAMLRHVLTERKSHFVEAPGEAAFYGPKIDVQMRNFIGKEDTAFTVQYDFVMPSRFNLTYTSSDGTEKTPVVVHRSSIGAIERIIAFLIEHYAGAFPVWLAPVQATVIPVSEKFQQYGQSVFENLRAQGIRAELLDADDTLGKRIREAEKQKIPYILVVGEREQAAGTIAVRERGVGDKGAMTCEQFIDILLKEMPH</sequence>
<dbReference type="InterPro" id="IPR012947">
    <property type="entry name" value="tRNA_SAD"/>
</dbReference>
<evidence type="ECO:0000256" key="4">
    <source>
        <dbReference type="ARBA" id="ARBA00022598"/>
    </source>
</evidence>
<dbReference type="Gene3D" id="3.30.930.10">
    <property type="entry name" value="Bira Bifunctional Protein, Domain 2"/>
    <property type="match status" value="1"/>
</dbReference>
<comment type="subunit">
    <text evidence="13">Homodimer.</text>
</comment>
<dbReference type="STRING" id="1802279.A3B34_02060"/>
<evidence type="ECO:0000256" key="2">
    <source>
        <dbReference type="ARBA" id="ARBA00022490"/>
    </source>
</evidence>
<keyword evidence="7 13" id="KW-0862">Zinc</keyword>
<reference evidence="15 16" key="1">
    <citation type="journal article" date="2016" name="Nat. Commun.">
        <title>Thousands of microbial genomes shed light on interconnected biogeochemical processes in an aquifer system.</title>
        <authorList>
            <person name="Anantharaman K."/>
            <person name="Brown C.T."/>
            <person name="Hug L.A."/>
            <person name="Sharon I."/>
            <person name="Castelle C.J."/>
            <person name="Probst A.J."/>
            <person name="Thomas B.C."/>
            <person name="Singh A."/>
            <person name="Wilkins M.J."/>
            <person name="Karaoz U."/>
            <person name="Brodie E.L."/>
            <person name="Williams K.H."/>
            <person name="Hubbard S.S."/>
            <person name="Banfield J.F."/>
        </authorList>
    </citation>
    <scope>NUCLEOTIDE SEQUENCE [LARGE SCALE GENOMIC DNA]</scope>
</reference>
<dbReference type="HAMAP" id="MF_00184">
    <property type="entry name" value="Thr_tRNA_synth"/>
    <property type="match status" value="1"/>
</dbReference>
<dbReference type="InterPro" id="IPR004154">
    <property type="entry name" value="Anticodon-bd"/>
</dbReference>
<dbReference type="GO" id="GO:0000049">
    <property type="term" value="F:tRNA binding"/>
    <property type="evidence" value="ECO:0007669"/>
    <property type="project" value="UniProtKB-KW"/>
</dbReference>
<keyword evidence="9 13" id="KW-0694">RNA-binding</keyword>
<keyword evidence="6 13" id="KW-0547">Nucleotide-binding</keyword>
<proteinExistence type="inferred from homology"/>
<dbReference type="NCBIfam" id="TIGR00418">
    <property type="entry name" value="thrS"/>
    <property type="match status" value="1"/>
</dbReference>
<name>A0A1G2L6F0_9BACT</name>
<organism evidence="15 16">
    <name type="scientific">Candidatus Sungbacteria bacterium RIFCSPLOWO2_01_FULL_54_21</name>
    <dbReference type="NCBI Taxonomy" id="1802279"/>
    <lineage>
        <taxon>Bacteria</taxon>
        <taxon>Candidatus Sungiibacteriota</taxon>
    </lineage>
</organism>
<keyword evidence="2 13" id="KW-0963">Cytoplasm</keyword>
<dbReference type="InterPro" id="IPR047246">
    <property type="entry name" value="ThrRS_anticodon"/>
</dbReference>
<dbReference type="Pfam" id="PF00587">
    <property type="entry name" value="tRNA-synt_2b"/>
    <property type="match status" value="1"/>
</dbReference>
<dbReference type="FunFam" id="3.40.50.800:FF:000001">
    <property type="entry name" value="Threonine--tRNA ligase"/>
    <property type="match status" value="1"/>
</dbReference>
<dbReference type="SUPFAM" id="SSF55186">
    <property type="entry name" value="ThrRS/AlaRS common domain"/>
    <property type="match status" value="1"/>
</dbReference>
<evidence type="ECO:0000256" key="1">
    <source>
        <dbReference type="ARBA" id="ARBA00008226"/>
    </source>
</evidence>
<feature type="binding site" evidence="13">
    <location>
        <position position="346"/>
    </location>
    <ligand>
        <name>Zn(2+)</name>
        <dbReference type="ChEBI" id="CHEBI:29105"/>
        <note>catalytic</note>
    </ligand>
</feature>
<dbReference type="Proteomes" id="UP000176510">
    <property type="component" value="Unassembled WGS sequence"/>
</dbReference>
<comment type="cofactor">
    <cofactor evidence="13">
        <name>Zn(2+)</name>
        <dbReference type="ChEBI" id="CHEBI:29105"/>
    </cofactor>
    <text evidence="13">Binds 1 zinc ion per subunit.</text>
</comment>
<accession>A0A1G2L6F0</accession>
<evidence type="ECO:0000256" key="5">
    <source>
        <dbReference type="ARBA" id="ARBA00022723"/>
    </source>
</evidence>
<dbReference type="PRINTS" id="PR01047">
    <property type="entry name" value="TRNASYNTHTHR"/>
</dbReference>
<dbReference type="SMART" id="SM00863">
    <property type="entry name" value="tRNA_SAD"/>
    <property type="match status" value="1"/>
</dbReference>
<dbReference type="InterPro" id="IPR002320">
    <property type="entry name" value="Thr-tRNA-ligase_IIa"/>
</dbReference>
<dbReference type="GO" id="GO:0006435">
    <property type="term" value="P:threonyl-tRNA aminoacylation"/>
    <property type="evidence" value="ECO:0007669"/>
    <property type="project" value="UniProtKB-UniRule"/>
</dbReference>
<gene>
    <name evidence="13" type="primary">thrS</name>
    <name evidence="15" type="ORF">A3B34_02060</name>
</gene>
<evidence type="ECO:0000256" key="13">
    <source>
        <dbReference type="HAMAP-Rule" id="MF_00184"/>
    </source>
</evidence>
<dbReference type="FunFam" id="3.30.930.10:FF:000002">
    <property type="entry name" value="Threonine--tRNA ligase"/>
    <property type="match status" value="1"/>
</dbReference>
<evidence type="ECO:0000313" key="16">
    <source>
        <dbReference type="Proteomes" id="UP000176510"/>
    </source>
</evidence>
<evidence type="ECO:0000256" key="7">
    <source>
        <dbReference type="ARBA" id="ARBA00022833"/>
    </source>
</evidence>
<evidence type="ECO:0000256" key="8">
    <source>
        <dbReference type="ARBA" id="ARBA00022840"/>
    </source>
</evidence>
<comment type="caution">
    <text evidence="13">Lacks conserved residue(s) required for the propagation of feature annotation.</text>
</comment>